<evidence type="ECO:0000256" key="14">
    <source>
        <dbReference type="ARBA" id="ARBA00048988"/>
    </source>
</evidence>
<dbReference type="GO" id="GO:0004527">
    <property type="term" value="F:exonuclease activity"/>
    <property type="evidence" value="ECO:0007669"/>
    <property type="project" value="UniProtKB-KW"/>
</dbReference>
<comment type="similarity">
    <text evidence="1">Belongs to the helicase family. UvrD subfamily.</text>
</comment>
<evidence type="ECO:0000256" key="4">
    <source>
        <dbReference type="ARBA" id="ARBA00022763"/>
    </source>
</evidence>
<dbReference type="PANTHER" id="PTHR11070">
    <property type="entry name" value="UVRD / RECB / PCRA DNA HELICASE FAMILY MEMBER"/>
    <property type="match status" value="1"/>
</dbReference>
<feature type="domain" description="UvrD-like helicase ATP-binding" evidence="16">
    <location>
        <begin position="20"/>
        <end position="313"/>
    </location>
</feature>
<evidence type="ECO:0000256" key="5">
    <source>
        <dbReference type="ARBA" id="ARBA00022801"/>
    </source>
</evidence>
<dbReference type="InterPro" id="IPR011604">
    <property type="entry name" value="PDDEXK-like_dom_sf"/>
</dbReference>
<name>A0A2A9DZ46_9MICO</name>
<evidence type="ECO:0000256" key="3">
    <source>
        <dbReference type="ARBA" id="ARBA00022741"/>
    </source>
</evidence>
<dbReference type="PANTHER" id="PTHR11070:SF59">
    <property type="entry name" value="DNA 3'-5' HELICASE"/>
    <property type="match status" value="1"/>
</dbReference>
<evidence type="ECO:0000256" key="2">
    <source>
        <dbReference type="ARBA" id="ARBA00022722"/>
    </source>
</evidence>
<dbReference type="SUPFAM" id="SSF52540">
    <property type="entry name" value="P-loop containing nucleoside triphosphate hydrolases"/>
    <property type="match status" value="1"/>
</dbReference>
<dbReference type="SUPFAM" id="SSF52980">
    <property type="entry name" value="Restriction endonuclease-like"/>
    <property type="match status" value="1"/>
</dbReference>
<dbReference type="Pfam" id="PF12705">
    <property type="entry name" value="PDDEXK_1"/>
    <property type="match status" value="1"/>
</dbReference>
<evidence type="ECO:0000256" key="13">
    <source>
        <dbReference type="ARBA" id="ARBA00034808"/>
    </source>
</evidence>
<evidence type="ECO:0000256" key="1">
    <source>
        <dbReference type="ARBA" id="ARBA00009922"/>
    </source>
</evidence>
<evidence type="ECO:0000256" key="8">
    <source>
        <dbReference type="ARBA" id="ARBA00022840"/>
    </source>
</evidence>
<keyword evidence="8 15" id="KW-0067">ATP-binding</keyword>
<evidence type="ECO:0000256" key="12">
    <source>
        <dbReference type="ARBA" id="ARBA00034617"/>
    </source>
</evidence>
<keyword evidence="5 15" id="KW-0378">Hydrolase</keyword>
<dbReference type="InterPro" id="IPR013986">
    <property type="entry name" value="DExx_box_DNA_helicase_dom_sf"/>
</dbReference>
<evidence type="ECO:0000256" key="10">
    <source>
        <dbReference type="ARBA" id="ARBA00023204"/>
    </source>
</evidence>
<keyword evidence="6 15" id="KW-0347">Helicase</keyword>
<evidence type="ECO:0000313" key="18">
    <source>
        <dbReference type="EMBL" id="PFG31646.1"/>
    </source>
</evidence>
<dbReference type="GO" id="GO:0005524">
    <property type="term" value="F:ATP binding"/>
    <property type="evidence" value="ECO:0007669"/>
    <property type="project" value="UniProtKB-UniRule"/>
</dbReference>
<keyword evidence="2" id="KW-0540">Nuclease</keyword>
<dbReference type="Proteomes" id="UP000221369">
    <property type="component" value="Unassembled WGS sequence"/>
</dbReference>
<dbReference type="PROSITE" id="PS51198">
    <property type="entry name" value="UVRD_HELICASE_ATP_BIND"/>
    <property type="match status" value="1"/>
</dbReference>
<sequence length="1048" mass="110857">MTQTTFAAAAIEGGHPDAAELDASQRAVVTAPSGVHRAVTGAPGSGKTTTLVELIAHRIQRGDLAADGVLAIVPSRLAANRLRDRLALRVGVPTSGPLARTVNSAAFHIVQNATAAGTEPVRLLTGAEQDHILSEILAGHVHDESGPVWPETLGPEVRALQGFRTELRELMMRCVENGTSTDELRQLAHVHERPEWLAAASIIDEYGVVVDSYASVYRDSSELLAEAVQLVSEGAGIDGLQLVAVDDLQEFGPGMIRLLRAFASRGIDIVAFGDPDVAVSTFRGSDVGAIARLGERIGADVDVHTLSTVHRGGSSIRGLVRSVAEHIGAAGGVEHRRAEAARDEAGTVPPVVRIEATSPAGEYRQIARVLREHHLFRDIPWSRMIVVVRSGALVPAVSKALALAEVPTKTPVGALSIRDAYASRQLLDAAALAIGYAPATADLVESLAAGPICGLDTVAIRRLKRELRHEDIAGGGTSTPGELFVAAFAHTNGFASIDSASARRAGRFAASLDAARTLAESGGSIEEVLWTIWSSSGLAESWGSQALGSGLAADEANRHLDAVMALFTAAKRFVERNPENPASGFLNEVFSAEVPEDSLTPQSATDAVWVGTPNSVIGTEADIVVIAHAQDGTWPNPQIRGSLLYPQLLSSVLAGLPVETLDARADVLADELRMFALAISRAAQQIVVSATASDDEQPSVFFRFPAIAQAPVRDAAEGQHPFTLRGLTGRLRRIAAHGVRAGDRARAASALARLAEHDVDGAHPADWYGMLEPSTTSPLVDLNDDDARVRVSPSKLETFEKSPLVWFIDTMAASPSGVIAGMGTVIHAAMEKAGALAEPEQTDERLGVEALWADVAERWQELHFDAPWIGDAQKRRAREMVGALSEYLLDAKRSGNTVVSAEGRFEVEVGAVKLSGIIDRVERLPDGRIVIVDLKTGRTTPTKADIPTHAQLSAYQLALSHGAIEGALDAQSGGAALLFVSSGVQGRSYRVMVQDPHDDAARDEFAERLRAAGSGMASNTFPGAVDLAERDPASAFAYRIHLIAAVSE</sequence>
<dbReference type="Gene3D" id="3.40.50.300">
    <property type="entry name" value="P-loop containing nucleotide triphosphate hydrolases"/>
    <property type="match status" value="2"/>
</dbReference>
<dbReference type="InterPro" id="IPR014016">
    <property type="entry name" value="UvrD-like_ATP-bd"/>
</dbReference>
<feature type="binding site" evidence="15">
    <location>
        <begin position="41"/>
        <end position="48"/>
    </location>
    <ligand>
        <name>ATP</name>
        <dbReference type="ChEBI" id="CHEBI:30616"/>
    </ligand>
</feature>
<dbReference type="Gene3D" id="1.10.486.10">
    <property type="entry name" value="PCRA, domain 4"/>
    <property type="match status" value="1"/>
</dbReference>
<dbReference type="GO" id="GO:0005829">
    <property type="term" value="C:cytosol"/>
    <property type="evidence" value="ECO:0007669"/>
    <property type="project" value="TreeGrafter"/>
</dbReference>
<dbReference type="InterPro" id="IPR038726">
    <property type="entry name" value="PDDEXK_AddAB-type"/>
</dbReference>
<proteinExistence type="inferred from homology"/>
<dbReference type="EMBL" id="PDJE01000001">
    <property type="protein sequence ID" value="PFG31646.1"/>
    <property type="molecule type" value="Genomic_DNA"/>
</dbReference>
<evidence type="ECO:0000259" key="17">
    <source>
        <dbReference type="PROSITE" id="PS51217"/>
    </source>
</evidence>
<keyword evidence="11" id="KW-0413">Isomerase</keyword>
<comment type="catalytic activity">
    <reaction evidence="14">
        <text>ATP + H2O = ADP + phosphate + H(+)</text>
        <dbReference type="Rhea" id="RHEA:13065"/>
        <dbReference type="ChEBI" id="CHEBI:15377"/>
        <dbReference type="ChEBI" id="CHEBI:15378"/>
        <dbReference type="ChEBI" id="CHEBI:30616"/>
        <dbReference type="ChEBI" id="CHEBI:43474"/>
        <dbReference type="ChEBI" id="CHEBI:456216"/>
        <dbReference type="EC" id="5.6.2.4"/>
    </reaction>
</comment>
<evidence type="ECO:0000256" key="9">
    <source>
        <dbReference type="ARBA" id="ARBA00023125"/>
    </source>
</evidence>
<dbReference type="EC" id="5.6.2.4" evidence="13"/>
<comment type="catalytic activity">
    <reaction evidence="12">
        <text>Couples ATP hydrolysis with the unwinding of duplex DNA by translocating in the 3'-5' direction.</text>
        <dbReference type="EC" id="5.6.2.4"/>
    </reaction>
</comment>
<evidence type="ECO:0000256" key="11">
    <source>
        <dbReference type="ARBA" id="ARBA00023235"/>
    </source>
</evidence>
<dbReference type="Gene3D" id="1.10.10.160">
    <property type="match status" value="1"/>
</dbReference>
<dbReference type="GO" id="GO:0003677">
    <property type="term" value="F:DNA binding"/>
    <property type="evidence" value="ECO:0007669"/>
    <property type="project" value="UniProtKB-KW"/>
</dbReference>
<keyword evidence="19" id="KW-1185">Reference proteome</keyword>
<dbReference type="GO" id="GO:0043138">
    <property type="term" value="F:3'-5' DNA helicase activity"/>
    <property type="evidence" value="ECO:0007669"/>
    <property type="project" value="UniProtKB-EC"/>
</dbReference>
<comment type="caution">
    <text evidence="18">The sequence shown here is derived from an EMBL/GenBank/DDBJ whole genome shotgun (WGS) entry which is preliminary data.</text>
</comment>
<keyword evidence="10" id="KW-0234">DNA repair</keyword>
<keyword evidence="3 15" id="KW-0547">Nucleotide-binding</keyword>
<gene>
    <name evidence="18" type="ORF">ATJ78_2624</name>
</gene>
<dbReference type="GO" id="GO:0000725">
    <property type="term" value="P:recombinational repair"/>
    <property type="evidence" value="ECO:0007669"/>
    <property type="project" value="TreeGrafter"/>
</dbReference>
<dbReference type="Pfam" id="PF00580">
    <property type="entry name" value="UvrD-helicase"/>
    <property type="match status" value="1"/>
</dbReference>
<dbReference type="AlphaFoldDB" id="A0A2A9DZ46"/>
<keyword evidence="4" id="KW-0227">DNA damage</keyword>
<dbReference type="InterPro" id="IPR011335">
    <property type="entry name" value="Restrct_endonuc-II-like"/>
</dbReference>
<feature type="domain" description="UvrD-like helicase C-terminal" evidence="17">
    <location>
        <begin position="318"/>
        <end position="618"/>
    </location>
</feature>
<dbReference type="InterPro" id="IPR000212">
    <property type="entry name" value="DNA_helicase_UvrD/REP"/>
</dbReference>
<dbReference type="Gene3D" id="3.90.320.10">
    <property type="match status" value="1"/>
</dbReference>
<accession>A0A2A9DZ46</accession>
<dbReference type="GO" id="GO:0033202">
    <property type="term" value="C:DNA helicase complex"/>
    <property type="evidence" value="ECO:0007669"/>
    <property type="project" value="TreeGrafter"/>
</dbReference>
<evidence type="ECO:0000256" key="7">
    <source>
        <dbReference type="ARBA" id="ARBA00022839"/>
    </source>
</evidence>
<evidence type="ECO:0000256" key="6">
    <source>
        <dbReference type="ARBA" id="ARBA00022806"/>
    </source>
</evidence>
<keyword evidence="9" id="KW-0238">DNA-binding</keyword>
<dbReference type="InterPro" id="IPR014017">
    <property type="entry name" value="DNA_helicase_UvrD-like_C"/>
</dbReference>
<evidence type="ECO:0000313" key="19">
    <source>
        <dbReference type="Proteomes" id="UP000221369"/>
    </source>
</evidence>
<organism evidence="18 19">
    <name type="scientific">Paramicrobacterium agarici</name>
    <dbReference type="NCBI Taxonomy" id="630514"/>
    <lineage>
        <taxon>Bacteria</taxon>
        <taxon>Bacillati</taxon>
        <taxon>Actinomycetota</taxon>
        <taxon>Actinomycetes</taxon>
        <taxon>Micrococcales</taxon>
        <taxon>Microbacteriaceae</taxon>
        <taxon>Paramicrobacterium</taxon>
    </lineage>
</organism>
<dbReference type="RefSeq" id="WP_098408631.1">
    <property type="nucleotide sequence ID" value="NZ_PDJE01000001.1"/>
</dbReference>
<evidence type="ECO:0000256" key="15">
    <source>
        <dbReference type="PROSITE-ProRule" id="PRU00560"/>
    </source>
</evidence>
<evidence type="ECO:0000259" key="16">
    <source>
        <dbReference type="PROSITE" id="PS51198"/>
    </source>
</evidence>
<dbReference type="PROSITE" id="PS51217">
    <property type="entry name" value="UVRD_HELICASE_CTER"/>
    <property type="match status" value="1"/>
</dbReference>
<dbReference type="InterPro" id="IPR027417">
    <property type="entry name" value="P-loop_NTPase"/>
</dbReference>
<keyword evidence="7" id="KW-0269">Exonuclease</keyword>
<reference evidence="18 19" key="1">
    <citation type="submission" date="2017-10" db="EMBL/GenBank/DDBJ databases">
        <title>Sequencing the genomes of 1000 actinobacteria strains.</title>
        <authorList>
            <person name="Klenk H.-P."/>
        </authorList>
    </citation>
    <scope>NUCLEOTIDE SEQUENCE [LARGE SCALE GENOMIC DNA]</scope>
    <source>
        <strain evidence="18 19">DSM 21798</strain>
    </source>
</reference>
<protein>
    <recommendedName>
        <fullName evidence="13">DNA 3'-5' helicase</fullName>
        <ecNumber evidence="13">5.6.2.4</ecNumber>
    </recommendedName>
</protein>